<feature type="domain" description="Macro" evidence="1">
    <location>
        <begin position="66"/>
        <end position="133"/>
    </location>
</feature>
<dbReference type="Gene3D" id="3.40.220.10">
    <property type="entry name" value="Leucine Aminopeptidase, subunit E, domain 1"/>
    <property type="match status" value="1"/>
</dbReference>
<dbReference type="AlphaFoldDB" id="A0A2Z4JAP4"/>
<accession>A0A2Z4JAP4</accession>
<dbReference type="InterPro" id="IPR002589">
    <property type="entry name" value="Macro_dom"/>
</dbReference>
<reference evidence="2 3" key="1">
    <citation type="journal article" date="2019" name="Int. J. Syst. Evol. Microbiol.">
        <title>Streptomyces cadmiisoli sp. nov., a novel actinomycete isolated from cadmium-contaminated soil.</title>
        <authorList>
            <person name="Li K."/>
            <person name="Tang X."/>
            <person name="Zhao J."/>
            <person name="Guo Y."/>
            <person name="Tang Y."/>
            <person name="Gao J."/>
        </authorList>
    </citation>
    <scope>NUCLEOTIDE SEQUENCE [LARGE SCALE GENOMIC DNA]</scope>
    <source>
        <strain evidence="2 3">ZFG47</strain>
    </source>
</reference>
<protein>
    <submittedName>
        <fullName evidence="2">RNase III inhibitor</fullName>
    </submittedName>
</protein>
<dbReference type="Pfam" id="PF01661">
    <property type="entry name" value="Macro"/>
    <property type="match status" value="1"/>
</dbReference>
<proteinExistence type="predicted"/>
<organism evidence="2 3">
    <name type="scientific">Streptomyces cadmiisoli</name>
    <dbReference type="NCBI Taxonomy" id="2184053"/>
    <lineage>
        <taxon>Bacteria</taxon>
        <taxon>Bacillati</taxon>
        <taxon>Actinomycetota</taxon>
        <taxon>Actinomycetes</taxon>
        <taxon>Kitasatosporales</taxon>
        <taxon>Streptomycetaceae</taxon>
        <taxon>Streptomyces</taxon>
        <taxon>Streptomyces aurantiacus group</taxon>
    </lineage>
</organism>
<dbReference type="InterPro" id="IPR043472">
    <property type="entry name" value="Macro_dom-like"/>
</dbReference>
<evidence type="ECO:0000259" key="1">
    <source>
        <dbReference type="Pfam" id="PF01661"/>
    </source>
</evidence>
<keyword evidence="3" id="KW-1185">Reference proteome</keyword>
<name>A0A2Z4JAP4_9ACTN</name>
<gene>
    <name evidence="2" type="ORF">DN051_01490</name>
</gene>
<dbReference type="Proteomes" id="UP000249616">
    <property type="component" value="Chromosome"/>
</dbReference>
<dbReference type="KEGG" id="scad:DN051_01490"/>
<evidence type="ECO:0000313" key="3">
    <source>
        <dbReference type="Proteomes" id="UP000249616"/>
    </source>
</evidence>
<evidence type="ECO:0000313" key="2">
    <source>
        <dbReference type="EMBL" id="AWW42185.1"/>
    </source>
</evidence>
<dbReference type="SUPFAM" id="SSF52949">
    <property type="entry name" value="Macro domain-like"/>
    <property type="match status" value="1"/>
</dbReference>
<dbReference type="EMBL" id="CP030073">
    <property type="protein sequence ID" value="AWW42185.1"/>
    <property type="molecule type" value="Genomic_DNA"/>
</dbReference>
<sequence length="179" mass="18203">MLLRLPGLADRFPEHRALVERRLAARPARPTGGGPELRAVLGELTAQDTEAVVTAVDPAPGAGTDAPGRAVITPAVGLSPRIMHVIAVPAAMAGKDDGPWGLASCHRDALAAADGIGVHSVAFPMLGSSLPVGEAARIAVRTLAATPTSVELVRLVTPDAAAYAALTAALYGPARFGRD</sequence>